<gene>
    <name evidence="1" type="ORF">DPEC_G00140950</name>
</gene>
<organism evidence="1 2">
    <name type="scientific">Dallia pectoralis</name>
    <name type="common">Alaska blackfish</name>
    <dbReference type="NCBI Taxonomy" id="75939"/>
    <lineage>
        <taxon>Eukaryota</taxon>
        <taxon>Metazoa</taxon>
        <taxon>Chordata</taxon>
        <taxon>Craniata</taxon>
        <taxon>Vertebrata</taxon>
        <taxon>Euteleostomi</taxon>
        <taxon>Actinopterygii</taxon>
        <taxon>Neopterygii</taxon>
        <taxon>Teleostei</taxon>
        <taxon>Protacanthopterygii</taxon>
        <taxon>Esociformes</taxon>
        <taxon>Umbridae</taxon>
        <taxon>Dallia</taxon>
    </lineage>
</organism>
<proteinExistence type="predicted"/>
<dbReference type="Proteomes" id="UP001157502">
    <property type="component" value="Chromosome 11"/>
</dbReference>
<protein>
    <submittedName>
        <fullName evidence="1">Uncharacterized protein</fullName>
    </submittedName>
</protein>
<name>A0ACC2GMN2_DALPE</name>
<reference evidence="1" key="1">
    <citation type="submission" date="2021-05" db="EMBL/GenBank/DDBJ databases">
        <authorList>
            <person name="Pan Q."/>
            <person name="Jouanno E."/>
            <person name="Zahm M."/>
            <person name="Klopp C."/>
            <person name="Cabau C."/>
            <person name="Louis A."/>
            <person name="Berthelot C."/>
            <person name="Parey E."/>
            <person name="Roest Crollius H."/>
            <person name="Montfort J."/>
            <person name="Robinson-Rechavi M."/>
            <person name="Bouchez O."/>
            <person name="Lampietro C."/>
            <person name="Lopez Roques C."/>
            <person name="Donnadieu C."/>
            <person name="Postlethwait J."/>
            <person name="Bobe J."/>
            <person name="Dillon D."/>
            <person name="Chandos A."/>
            <person name="von Hippel F."/>
            <person name="Guiguen Y."/>
        </authorList>
    </citation>
    <scope>NUCLEOTIDE SEQUENCE</scope>
    <source>
        <strain evidence="1">YG-Jan2019</strain>
    </source>
</reference>
<evidence type="ECO:0000313" key="1">
    <source>
        <dbReference type="EMBL" id="KAJ8004886.1"/>
    </source>
</evidence>
<dbReference type="EMBL" id="CM055738">
    <property type="protein sequence ID" value="KAJ8004886.1"/>
    <property type="molecule type" value="Genomic_DNA"/>
</dbReference>
<comment type="caution">
    <text evidence="1">The sequence shown here is derived from an EMBL/GenBank/DDBJ whole genome shotgun (WGS) entry which is preliminary data.</text>
</comment>
<keyword evidence="2" id="KW-1185">Reference proteome</keyword>
<evidence type="ECO:0000313" key="2">
    <source>
        <dbReference type="Proteomes" id="UP001157502"/>
    </source>
</evidence>
<sequence>MGVQGLTTFIEGDKSILKDVQFRNSKLIIDGCNLFNLLYFDSNLNQSHGGDYGGFKRIIRSFVQALRDCDIDPYVVLEGGSNSAKLETLKLRAQLRIDNARKLSLGLQRSVLPTLVSKVFKQILASLNVPMVQCIGEADQEIAALAQRWNCPVLSNDSDFCIFDIKAGLLLISHFQWRNVSVNDKCFQKCIPCKRYTAKRFCRYFNINKQLLPVFAAVTGNDSVKLNNMGIFLRWEEYSSMEGSFAHFYGLLSWLASFKSPKEALDSVLKLIDSNYNRQMMALAMSGLSLGIDDYQVPSGFLERFFNNGVAPAPCLLPEPPRVLPDWTLLLFMKGGLPSCMLDVLLMRTLVMSTQVQDMQMSSANITSRPIRQVFYGLLLAGKKESQSSQEPPGGYVEEYDREGRHLTSSMVEAVQPSALEHFPLDKLDQAPRSVRCEVFLETLGVSSSSLSGIPSSLRLPVAVTCYWLRHAKPQPDQLLLNALLLGLVYGVLCRQRAKGPDRQLFKRLKRHIQNRAGRPDLAVAHAYCQWQCCLRDSLHLNQLLLLPLAEPECAWLYKGTLLHQLVADLGRGTLTPDSLLLGSSSFERLYGALLDAVHISHAAGSTVSGAIPSSLRKPQDDLMTRLEVLELEEEDDDDAGGAENPKQEDDVGWTLVSVRTRHKTKERLNLARNPEFNRSQNIEFSRKQGRFSWEQ</sequence>
<accession>A0ACC2GMN2</accession>